<dbReference type="GO" id="GO:0016020">
    <property type="term" value="C:membrane"/>
    <property type="evidence" value="ECO:0007669"/>
    <property type="project" value="UniProtKB-SubCell"/>
</dbReference>
<keyword evidence="9" id="KW-1185">Reference proteome</keyword>
<gene>
    <name evidence="8" type="ORF">HINF_LOCUS29400</name>
    <name evidence="7" type="ORF">HINF_LOCUS42293</name>
</gene>
<comment type="subcellular location">
    <subcellularLocation>
        <location evidence="1">Membrane</location>
        <topology evidence="1">Multi-pass membrane protein</topology>
    </subcellularLocation>
</comment>
<organism evidence="7">
    <name type="scientific">Hexamita inflata</name>
    <dbReference type="NCBI Taxonomy" id="28002"/>
    <lineage>
        <taxon>Eukaryota</taxon>
        <taxon>Metamonada</taxon>
        <taxon>Diplomonadida</taxon>
        <taxon>Hexamitidae</taxon>
        <taxon>Hexamitinae</taxon>
        <taxon>Hexamita</taxon>
    </lineage>
</organism>
<dbReference type="AlphaFoldDB" id="A0AA86QHE1"/>
<name>A0AA86QHE1_9EUKA</name>
<feature type="transmembrane region" description="Helical" evidence="5">
    <location>
        <begin position="77"/>
        <end position="97"/>
    </location>
</feature>
<evidence type="ECO:0000313" key="8">
    <source>
        <dbReference type="EMBL" id="CAL6023982.1"/>
    </source>
</evidence>
<evidence type="ECO:0000256" key="1">
    <source>
        <dbReference type="ARBA" id="ARBA00004141"/>
    </source>
</evidence>
<evidence type="ECO:0000313" key="9">
    <source>
        <dbReference type="Proteomes" id="UP001642409"/>
    </source>
</evidence>
<feature type="domain" description="EXS" evidence="6">
    <location>
        <begin position="21"/>
        <end position="160"/>
    </location>
</feature>
<evidence type="ECO:0000259" key="6">
    <source>
        <dbReference type="Pfam" id="PF03124"/>
    </source>
</evidence>
<dbReference type="Proteomes" id="UP001642409">
    <property type="component" value="Unassembled WGS sequence"/>
</dbReference>
<dbReference type="EMBL" id="CATOUU010000849">
    <property type="protein sequence ID" value="CAI9954648.1"/>
    <property type="molecule type" value="Genomic_DNA"/>
</dbReference>
<reference evidence="7" key="1">
    <citation type="submission" date="2023-06" db="EMBL/GenBank/DDBJ databases">
        <authorList>
            <person name="Kurt Z."/>
        </authorList>
    </citation>
    <scope>NUCLEOTIDE SEQUENCE</scope>
</reference>
<proteinExistence type="predicted"/>
<dbReference type="Pfam" id="PF03124">
    <property type="entry name" value="EXS"/>
    <property type="match status" value="1"/>
</dbReference>
<protein>
    <submittedName>
        <fullName evidence="7">EXS family protein</fullName>
    </submittedName>
    <submittedName>
        <fullName evidence="8">EXS_family protein</fullName>
    </submittedName>
</protein>
<keyword evidence="3 5" id="KW-1133">Transmembrane helix</keyword>
<keyword evidence="2 5" id="KW-0812">Transmembrane</keyword>
<evidence type="ECO:0000256" key="3">
    <source>
        <dbReference type="ARBA" id="ARBA00022989"/>
    </source>
</evidence>
<evidence type="ECO:0000313" key="7">
    <source>
        <dbReference type="EMBL" id="CAI9954648.1"/>
    </source>
</evidence>
<dbReference type="InterPro" id="IPR004342">
    <property type="entry name" value="EXS_C"/>
</dbReference>
<keyword evidence="4 5" id="KW-0472">Membrane</keyword>
<evidence type="ECO:0000256" key="2">
    <source>
        <dbReference type="ARBA" id="ARBA00022692"/>
    </source>
</evidence>
<feature type="transmembrane region" description="Helical" evidence="5">
    <location>
        <begin position="49"/>
        <end position="71"/>
    </location>
</feature>
<evidence type="ECO:0000256" key="4">
    <source>
        <dbReference type="ARBA" id="ARBA00023136"/>
    </source>
</evidence>
<comment type="caution">
    <text evidence="7">The sequence shown here is derived from an EMBL/GenBank/DDBJ whole genome shotgun (WGS) entry which is preliminary data.</text>
</comment>
<accession>A0AA86QHE1</accession>
<reference evidence="8 9" key="2">
    <citation type="submission" date="2024-07" db="EMBL/GenBank/DDBJ databases">
        <authorList>
            <person name="Akdeniz Z."/>
        </authorList>
    </citation>
    <scope>NUCLEOTIDE SEQUENCE [LARGE SCALE GENOMIC DNA]</scope>
</reference>
<dbReference type="EMBL" id="CAXDID020000094">
    <property type="protein sequence ID" value="CAL6023982.1"/>
    <property type="molecule type" value="Genomic_DNA"/>
</dbReference>
<evidence type="ECO:0000256" key="5">
    <source>
        <dbReference type="SAM" id="Phobius"/>
    </source>
</evidence>
<sequence length="225" mass="26467">MSAKGSFKEIILIITCNKMPDYIAIIFENVFHINRVIQSGIRWKEMKKFYNQGAGMMINMLGILTSMINVAKVKENYYAYWTLTAFRALQTCIGLYWTVCEDWTLFYGGYSGGKYRHDKKNWNYGCYVRRPTHLKLWVILAINLYDYIAKCIWIVPYFKSTALYQPIGIRHQCLKQRWQDSSCGCSCVWTINNLPTPKTQKNQILTLIYLNSSWITLNPVKNRFK</sequence>